<accession>A6W534</accession>
<evidence type="ECO:0000313" key="4">
    <source>
        <dbReference type="EMBL" id="ABS01923.1"/>
    </source>
</evidence>
<dbReference type="SUPFAM" id="SSF81606">
    <property type="entry name" value="PP2C-like"/>
    <property type="match status" value="1"/>
</dbReference>
<dbReference type="InterPro" id="IPR001932">
    <property type="entry name" value="PPM-type_phosphatase-like_dom"/>
</dbReference>
<sequence length="627" mass="66285">MQSVTDVSRLDLAAVFDAVPTSYAVLDTDLRFVAVNQAFLESSGRSRGDLIGRLVFDVFPDNPDDPEAHATANLEASLRRVLRTGRPDTMPLQKYDVAGSDGVFRPFWWSPVNAPVLDEDGRVVLLLHRAEDVTAYVTERQAQRFDAGVDLYDVPEDRHRAEADLYVRGQELRAALTAEAVLAQRLAGVVQVALSLSAAQTVAELTDIVVGRGLGVLGAGGGAVAVRTEAGDALELTLTASLGERARGAFGRVPLDSPLPVAVAAATGEVVVLPDRAAALAFTPHMEEAVTSTGLGTWVSLPLQAAGRSLGGLTIGWREPQDFTDRDLELVSAFAAQCAQSLAAVQAHEQERRVAGEQRRLSETLQRSLLTAPFEPDHLQIAVRYLPAAADAKIGGDWYDCFLAPSGVTTLVVGDVAGHDRDAAAAMAQLRNLLRGVSMTLGEPPAAVLAGLDRAAHHLGVGVIATAVVAQVEQTPAERAAGLRTLRWSNAGHPPPVLIDADGTARLLQTPPDLLLGLLPDAARTDHTVTLEPGATVVLYTDGLVERRGAPLPDGLEWLRTTLEQLHHLSAEELCDALLARLDGAAEDDIALLVLRAHPEDGPRPAEAGPQVLPPTSPGAAPPLAQP</sequence>
<dbReference type="CDD" id="cd00130">
    <property type="entry name" value="PAS"/>
    <property type="match status" value="1"/>
</dbReference>
<dbReference type="AlphaFoldDB" id="A6W534"/>
<evidence type="ECO:0000256" key="2">
    <source>
        <dbReference type="SAM" id="MobiDB-lite"/>
    </source>
</evidence>
<gene>
    <name evidence="4" type="ordered locus">Krad_0433</name>
</gene>
<dbReference type="eggNOG" id="COG3829">
    <property type="taxonomic scope" value="Bacteria"/>
</dbReference>
<dbReference type="Gene3D" id="3.30.450.20">
    <property type="entry name" value="PAS domain"/>
    <property type="match status" value="1"/>
</dbReference>
<dbReference type="NCBIfam" id="TIGR00229">
    <property type="entry name" value="sensory_box"/>
    <property type="match status" value="1"/>
</dbReference>
<dbReference type="InterPro" id="IPR036457">
    <property type="entry name" value="PPM-type-like_dom_sf"/>
</dbReference>
<dbReference type="STRING" id="266940.Krad_0433"/>
<protein>
    <submittedName>
        <fullName evidence="4">PAS/PAC sensor protein</fullName>
    </submittedName>
</protein>
<keyword evidence="1" id="KW-0378">Hydrolase</keyword>
<organism evidence="4 5">
    <name type="scientific">Kineococcus radiotolerans (strain ATCC BAA-149 / DSM 14245 / SRS30216)</name>
    <dbReference type="NCBI Taxonomy" id="266940"/>
    <lineage>
        <taxon>Bacteria</taxon>
        <taxon>Bacillati</taxon>
        <taxon>Actinomycetota</taxon>
        <taxon>Actinomycetes</taxon>
        <taxon>Kineosporiales</taxon>
        <taxon>Kineosporiaceae</taxon>
        <taxon>Kineococcus</taxon>
    </lineage>
</organism>
<dbReference type="SMART" id="SM00331">
    <property type="entry name" value="PP2C_SIG"/>
    <property type="match status" value="1"/>
</dbReference>
<dbReference type="Pfam" id="PF13185">
    <property type="entry name" value="GAF_2"/>
    <property type="match status" value="1"/>
</dbReference>
<dbReference type="KEGG" id="kra:Krad_0433"/>
<dbReference type="PANTHER" id="PTHR43156">
    <property type="entry name" value="STAGE II SPORULATION PROTEIN E-RELATED"/>
    <property type="match status" value="1"/>
</dbReference>
<dbReference type="EMBL" id="CP000750">
    <property type="protein sequence ID" value="ABS01923.1"/>
    <property type="molecule type" value="Genomic_DNA"/>
</dbReference>
<dbReference type="PROSITE" id="PS50112">
    <property type="entry name" value="PAS"/>
    <property type="match status" value="1"/>
</dbReference>
<keyword evidence="5" id="KW-1185">Reference proteome</keyword>
<dbReference type="OrthoDB" id="118142at2"/>
<dbReference type="Proteomes" id="UP000001116">
    <property type="component" value="Chromosome"/>
</dbReference>
<dbReference type="GO" id="GO:0016791">
    <property type="term" value="F:phosphatase activity"/>
    <property type="evidence" value="ECO:0007669"/>
    <property type="project" value="TreeGrafter"/>
</dbReference>
<feature type="region of interest" description="Disordered" evidence="2">
    <location>
        <begin position="600"/>
        <end position="627"/>
    </location>
</feature>
<dbReference type="SUPFAM" id="SSF55781">
    <property type="entry name" value="GAF domain-like"/>
    <property type="match status" value="1"/>
</dbReference>
<dbReference type="InterPro" id="IPR035965">
    <property type="entry name" value="PAS-like_dom_sf"/>
</dbReference>
<dbReference type="InterPro" id="IPR029016">
    <property type="entry name" value="GAF-like_dom_sf"/>
</dbReference>
<proteinExistence type="predicted"/>
<dbReference type="eggNOG" id="COG2208">
    <property type="taxonomic scope" value="Bacteria"/>
</dbReference>
<feature type="domain" description="PAS" evidence="3">
    <location>
        <begin position="8"/>
        <end position="85"/>
    </location>
</feature>
<dbReference type="RefSeq" id="WP_012085247.1">
    <property type="nucleotide sequence ID" value="NC_009664.2"/>
</dbReference>
<evidence type="ECO:0000256" key="1">
    <source>
        <dbReference type="ARBA" id="ARBA00022801"/>
    </source>
</evidence>
<dbReference type="PANTHER" id="PTHR43156:SF2">
    <property type="entry name" value="STAGE II SPORULATION PROTEIN E"/>
    <property type="match status" value="1"/>
</dbReference>
<dbReference type="SMART" id="SM00091">
    <property type="entry name" value="PAS"/>
    <property type="match status" value="1"/>
</dbReference>
<dbReference type="InterPro" id="IPR013656">
    <property type="entry name" value="PAS_4"/>
</dbReference>
<dbReference type="InterPro" id="IPR000014">
    <property type="entry name" value="PAS"/>
</dbReference>
<feature type="compositionally biased region" description="Pro residues" evidence="2">
    <location>
        <begin position="612"/>
        <end position="627"/>
    </location>
</feature>
<dbReference type="Gene3D" id="3.60.40.10">
    <property type="entry name" value="PPM-type phosphatase domain"/>
    <property type="match status" value="1"/>
</dbReference>
<dbReference type="InterPro" id="IPR052016">
    <property type="entry name" value="Bact_Sigma-Reg"/>
</dbReference>
<dbReference type="Gene3D" id="3.30.450.40">
    <property type="match status" value="1"/>
</dbReference>
<dbReference type="SUPFAM" id="SSF55785">
    <property type="entry name" value="PYP-like sensor domain (PAS domain)"/>
    <property type="match status" value="1"/>
</dbReference>
<evidence type="ECO:0000259" key="3">
    <source>
        <dbReference type="PROSITE" id="PS50112"/>
    </source>
</evidence>
<evidence type="ECO:0000313" key="5">
    <source>
        <dbReference type="Proteomes" id="UP000001116"/>
    </source>
</evidence>
<reference evidence="5" key="1">
    <citation type="journal article" date="2008" name="PLoS ONE">
        <title>Survival in nuclear waste, extreme resistance, and potential applications gleaned from the genome sequence of Kineococcus radiotolerans SRS30216.</title>
        <authorList>
            <person name="Bagwell C.E."/>
            <person name="Bhat S."/>
            <person name="Hawkins G.M."/>
            <person name="Smith B.W."/>
            <person name="Biswas T."/>
            <person name="Hoover T.R."/>
            <person name="Saunders E."/>
            <person name="Han C.S."/>
            <person name="Tsodikov O.V."/>
            <person name="Shimkets L.J."/>
        </authorList>
    </citation>
    <scope>NUCLEOTIDE SEQUENCE [LARGE SCALE GENOMIC DNA]</scope>
    <source>
        <strain evidence="5">ATCC BAA-149 / DSM 14245 / SRS30216</strain>
    </source>
</reference>
<dbReference type="InterPro" id="IPR003018">
    <property type="entry name" value="GAF"/>
</dbReference>
<dbReference type="eggNOG" id="COG2203">
    <property type="taxonomic scope" value="Bacteria"/>
</dbReference>
<dbReference type="Pfam" id="PF07228">
    <property type="entry name" value="SpoIIE"/>
    <property type="match status" value="1"/>
</dbReference>
<dbReference type="SMART" id="SM00065">
    <property type="entry name" value="GAF"/>
    <property type="match status" value="1"/>
</dbReference>
<name>A6W534_KINRD</name>
<dbReference type="Pfam" id="PF08448">
    <property type="entry name" value="PAS_4"/>
    <property type="match status" value="1"/>
</dbReference>
<dbReference type="HOGENOM" id="CLU_000445_43_8_11"/>